<dbReference type="AlphaFoldDB" id="A0A2M7QAR6"/>
<name>A0A2M7QAR6_9BACT</name>
<dbReference type="PANTHER" id="PTHR11560">
    <property type="entry name" value="39S RIBOSOMAL PROTEIN L10, MITOCHONDRIAL"/>
    <property type="match status" value="1"/>
</dbReference>
<dbReference type="GO" id="GO:1990904">
    <property type="term" value="C:ribonucleoprotein complex"/>
    <property type="evidence" value="ECO:0007669"/>
    <property type="project" value="UniProtKB-KW"/>
</dbReference>
<keyword evidence="5" id="KW-0699">rRNA-binding</keyword>
<keyword evidence="2 5" id="KW-0689">Ribosomal protein</keyword>
<dbReference type="InterPro" id="IPR047865">
    <property type="entry name" value="Ribosomal_uL10_bac_type"/>
</dbReference>
<dbReference type="Gene3D" id="6.10.250.290">
    <property type="match status" value="1"/>
</dbReference>
<evidence type="ECO:0000313" key="6">
    <source>
        <dbReference type="EMBL" id="PIY63239.1"/>
    </source>
</evidence>
<dbReference type="GO" id="GO:0006412">
    <property type="term" value="P:translation"/>
    <property type="evidence" value="ECO:0007669"/>
    <property type="project" value="UniProtKB-UniRule"/>
</dbReference>
<dbReference type="SUPFAM" id="SSF160369">
    <property type="entry name" value="Ribosomal protein L10-like"/>
    <property type="match status" value="1"/>
</dbReference>
<evidence type="ECO:0000256" key="4">
    <source>
        <dbReference type="ARBA" id="ARBA00035202"/>
    </source>
</evidence>
<evidence type="ECO:0000313" key="7">
    <source>
        <dbReference type="Proteomes" id="UP000230973"/>
    </source>
</evidence>
<dbReference type="Gene3D" id="3.30.70.1730">
    <property type="match status" value="1"/>
</dbReference>
<dbReference type="EMBL" id="PFLC01000011">
    <property type="protein sequence ID" value="PIY63239.1"/>
    <property type="molecule type" value="Genomic_DNA"/>
</dbReference>
<keyword evidence="3 5" id="KW-0687">Ribonucleoprotein</keyword>
<dbReference type="InterPro" id="IPR022973">
    <property type="entry name" value="Ribosomal_uL10_bac"/>
</dbReference>
<keyword evidence="5" id="KW-0694">RNA-binding</keyword>
<dbReference type="Pfam" id="PF00466">
    <property type="entry name" value="Ribosomal_L10"/>
    <property type="match status" value="1"/>
</dbReference>
<dbReference type="CDD" id="cd05797">
    <property type="entry name" value="Ribosomal_L10"/>
    <property type="match status" value="1"/>
</dbReference>
<comment type="caution">
    <text evidence="6">The sequence shown here is derived from an EMBL/GenBank/DDBJ whole genome shotgun (WGS) entry which is preliminary data.</text>
</comment>
<proteinExistence type="inferred from homology"/>
<accession>A0A2M7QAR6</accession>
<dbReference type="GO" id="GO:0070180">
    <property type="term" value="F:large ribosomal subunit rRNA binding"/>
    <property type="evidence" value="ECO:0007669"/>
    <property type="project" value="UniProtKB-UniRule"/>
</dbReference>
<organism evidence="6 7">
    <name type="scientific">Candidatus Uhrbacteria bacterium CG_4_10_14_0_8_um_filter_58_22</name>
    <dbReference type="NCBI Taxonomy" id="1975029"/>
    <lineage>
        <taxon>Bacteria</taxon>
        <taxon>Candidatus Uhriibacteriota</taxon>
    </lineage>
</organism>
<sequence>MAKTRQQKEAEVREVAEGLKEAKSIVVADLSPLKVQENTMLRQKAKLQSVRVKGVKKTLFRLAAKEAGLTVDESSVGGSMTLLLGLGDEVAPARLVAEIQKERKGLNIQGGILESRWMTSEEVIALAKLPSKDQLIAQVVGSIRAPLSGLVGVLQGNLRNLVYVLNAVKDSK</sequence>
<comment type="subunit">
    <text evidence="5">Part of the ribosomal stalk of the 50S ribosomal subunit. The N-terminus interacts with L11 and the large rRNA to form the base of the stalk. The C-terminus forms an elongated spine to which L12 dimers bind in a sequential fashion forming a multimeric L10(L12)X complex.</text>
</comment>
<dbReference type="HAMAP" id="MF_00362">
    <property type="entry name" value="Ribosomal_uL10"/>
    <property type="match status" value="1"/>
</dbReference>
<evidence type="ECO:0000256" key="3">
    <source>
        <dbReference type="ARBA" id="ARBA00023274"/>
    </source>
</evidence>
<dbReference type="InterPro" id="IPR043141">
    <property type="entry name" value="Ribosomal_uL10-like_sf"/>
</dbReference>
<dbReference type="InterPro" id="IPR001790">
    <property type="entry name" value="Ribosomal_uL10"/>
</dbReference>
<evidence type="ECO:0000256" key="1">
    <source>
        <dbReference type="ARBA" id="ARBA00008889"/>
    </source>
</evidence>
<dbReference type="NCBIfam" id="NF000955">
    <property type="entry name" value="PRK00099.1-1"/>
    <property type="match status" value="1"/>
</dbReference>
<evidence type="ECO:0000256" key="5">
    <source>
        <dbReference type="HAMAP-Rule" id="MF_00362"/>
    </source>
</evidence>
<protein>
    <recommendedName>
        <fullName evidence="4 5">Large ribosomal subunit protein uL10</fullName>
    </recommendedName>
</protein>
<dbReference type="GO" id="GO:0005840">
    <property type="term" value="C:ribosome"/>
    <property type="evidence" value="ECO:0007669"/>
    <property type="project" value="UniProtKB-KW"/>
</dbReference>
<evidence type="ECO:0000256" key="2">
    <source>
        <dbReference type="ARBA" id="ARBA00022980"/>
    </source>
</evidence>
<dbReference type="Proteomes" id="UP000230973">
    <property type="component" value="Unassembled WGS sequence"/>
</dbReference>
<comment type="function">
    <text evidence="5">Forms part of the ribosomal stalk, playing a central role in the interaction of the ribosome with GTP-bound translation factors.</text>
</comment>
<gene>
    <name evidence="5 6" type="primary">rplJ</name>
    <name evidence="6" type="ORF">COY93_00975</name>
</gene>
<comment type="similarity">
    <text evidence="1 5">Belongs to the universal ribosomal protein uL10 family.</text>
</comment>
<reference evidence="7" key="1">
    <citation type="submission" date="2017-09" db="EMBL/GenBank/DDBJ databases">
        <title>Depth-based differentiation of microbial function through sediment-hosted aquifers and enrichment of novel symbionts in the deep terrestrial subsurface.</title>
        <authorList>
            <person name="Probst A.J."/>
            <person name="Ladd B."/>
            <person name="Jarett J.K."/>
            <person name="Geller-Mcgrath D.E."/>
            <person name="Sieber C.M.K."/>
            <person name="Emerson J.B."/>
            <person name="Anantharaman K."/>
            <person name="Thomas B.C."/>
            <person name="Malmstrom R."/>
            <person name="Stieglmeier M."/>
            <person name="Klingl A."/>
            <person name="Woyke T."/>
            <person name="Ryan C.M."/>
            <person name="Banfield J.F."/>
        </authorList>
    </citation>
    <scope>NUCLEOTIDE SEQUENCE [LARGE SCALE GENOMIC DNA]</scope>
</reference>